<dbReference type="AlphaFoldDB" id="A0A0G3XFV7"/>
<protein>
    <submittedName>
        <fullName evidence="1">Uncharacterized protein</fullName>
    </submittedName>
</protein>
<dbReference type="RefSeq" id="WP_047820717.1">
    <property type="nucleotide sequence ID" value="NZ_CP011770.1"/>
</dbReference>
<gene>
    <name evidence="1" type="ORF">AB433_08700</name>
</gene>
<reference evidence="1 2" key="1">
    <citation type="submission" date="2015-06" db="EMBL/GenBank/DDBJ databases">
        <authorList>
            <person name="Zeng Y."/>
            <person name="Huang Y."/>
        </authorList>
    </citation>
    <scope>NUCLEOTIDE SEQUENCE [LARGE SCALE GENOMIC DNA]</scope>
    <source>
        <strain evidence="1 2">PQ-2</strain>
    </source>
</reference>
<dbReference type="STRING" id="1348774.AB433_08700"/>
<name>A0A0G3XFV7_9SPHN</name>
<accession>A0A0G3XFV7</accession>
<dbReference type="Proteomes" id="UP000035287">
    <property type="component" value="Chromosome"/>
</dbReference>
<proteinExistence type="predicted"/>
<organism evidence="1 2">
    <name type="scientific">Croceicoccus naphthovorans</name>
    <dbReference type="NCBI Taxonomy" id="1348774"/>
    <lineage>
        <taxon>Bacteria</taxon>
        <taxon>Pseudomonadati</taxon>
        <taxon>Pseudomonadota</taxon>
        <taxon>Alphaproteobacteria</taxon>
        <taxon>Sphingomonadales</taxon>
        <taxon>Erythrobacteraceae</taxon>
        <taxon>Croceicoccus</taxon>
    </lineage>
</organism>
<sequence length="99" mass="10530">MLTQPLKLRFPIELPGGTVSEVTPRPVTGSALDRLLSGDADSDAVVARCLRLPIDVVCELEITDHDRIARAIASLSGAAVAEARAEHRGNFQVITGGRQ</sequence>
<evidence type="ECO:0000313" key="2">
    <source>
        <dbReference type="Proteomes" id="UP000035287"/>
    </source>
</evidence>
<dbReference type="KEGG" id="cna:AB433_08700"/>
<keyword evidence="2" id="KW-1185">Reference proteome</keyword>
<evidence type="ECO:0000313" key="1">
    <source>
        <dbReference type="EMBL" id="AKM10037.1"/>
    </source>
</evidence>
<dbReference type="EMBL" id="CP011770">
    <property type="protein sequence ID" value="AKM10037.1"/>
    <property type="molecule type" value="Genomic_DNA"/>
</dbReference>
<dbReference type="PATRIC" id="fig|1348774.3.peg.1824"/>